<reference evidence="3" key="1">
    <citation type="submission" date="2021-05" db="EMBL/GenBank/DDBJ databases">
        <authorList>
            <person name="Khan N."/>
        </authorList>
    </citation>
    <scope>NUCLEOTIDE SEQUENCE</scope>
</reference>
<evidence type="ECO:0000256" key="1">
    <source>
        <dbReference type="SAM" id="MobiDB-lite"/>
    </source>
</evidence>
<comment type="caution">
    <text evidence="3">The sequence shown here is derived from an EMBL/GenBank/DDBJ whole genome shotgun (WGS) entry which is preliminary data.</text>
</comment>
<proteinExistence type="predicted"/>
<feature type="compositionally biased region" description="Low complexity" evidence="1">
    <location>
        <begin position="60"/>
        <end position="70"/>
    </location>
</feature>
<dbReference type="Pfam" id="PF20150">
    <property type="entry name" value="2EXR"/>
    <property type="match status" value="1"/>
</dbReference>
<accession>A0A8J2N8U6</accession>
<feature type="region of interest" description="Disordered" evidence="1">
    <location>
        <begin position="49"/>
        <end position="74"/>
    </location>
</feature>
<sequence length="387" mass="43719">MDNTPPRRNLHTQSLSPPCPSKRILFLERADSPLQQALQQALRLSSACEQQAGRSQQTNASHQRASASQQQDDELQSFHSFSDLPLELQDKIWEHALDISAPTAHYIHVELESDGYWKMRALKVKSECDDCSSSRKRPSIEAIYPVRQALMQTCRRSYGFVRDASKFWVRDSSGTPLLEIGLSWRVWTECDCTPPSTRSTTPDLSDAQLSALLNTVYLEDLLSRAGPPMPELDSNVTSTDNGDLLPKPLKKRVDTSNDLMICFHSVRNIFDTRTVYPDFKRGMGTNAKQVAIPYHSSGLSHCRISLACMLGVLNELRTLYLLIDPCQVRSLPVPVNPMIRIGRPDPGYGYGEGNNPRHRELEESSKEQKNPRRYFSKDVSFPQSDLL</sequence>
<feature type="domain" description="2EXR" evidence="2">
    <location>
        <begin position="78"/>
        <end position="161"/>
    </location>
</feature>
<dbReference type="InterPro" id="IPR045518">
    <property type="entry name" value="2EXR"/>
</dbReference>
<feature type="region of interest" description="Disordered" evidence="1">
    <location>
        <begin position="344"/>
        <end position="387"/>
    </location>
</feature>
<gene>
    <name evidence="3" type="ORF">FEQUK3_LOCUS1622</name>
</gene>
<feature type="compositionally biased region" description="Polar residues" evidence="1">
    <location>
        <begin position="49"/>
        <end position="59"/>
    </location>
</feature>
<organism evidence="3 4">
    <name type="scientific">Fusarium equiseti</name>
    <name type="common">Fusarium scirpi</name>
    <dbReference type="NCBI Taxonomy" id="61235"/>
    <lineage>
        <taxon>Eukaryota</taxon>
        <taxon>Fungi</taxon>
        <taxon>Dikarya</taxon>
        <taxon>Ascomycota</taxon>
        <taxon>Pezizomycotina</taxon>
        <taxon>Sordariomycetes</taxon>
        <taxon>Hypocreomycetidae</taxon>
        <taxon>Hypocreales</taxon>
        <taxon>Nectriaceae</taxon>
        <taxon>Fusarium</taxon>
        <taxon>Fusarium incarnatum-equiseti species complex</taxon>
    </lineage>
</organism>
<dbReference type="EMBL" id="CAJSTJ010000077">
    <property type="protein sequence ID" value="CAG7555907.1"/>
    <property type="molecule type" value="Genomic_DNA"/>
</dbReference>
<protein>
    <recommendedName>
        <fullName evidence="2">2EXR domain-containing protein</fullName>
    </recommendedName>
</protein>
<evidence type="ECO:0000313" key="4">
    <source>
        <dbReference type="Proteomes" id="UP000693738"/>
    </source>
</evidence>
<name>A0A8J2N8U6_FUSEQ</name>
<evidence type="ECO:0000259" key="2">
    <source>
        <dbReference type="Pfam" id="PF20150"/>
    </source>
</evidence>
<dbReference type="Proteomes" id="UP000693738">
    <property type="component" value="Unassembled WGS sequence"/>
</dbReference>
<dbReference type="AlphaFoldDB" id="A0A8J2N8U6"/>
<feature type="compositionally biased region" description="Basic and acidic residues" evidence="1">
    <location>
        <begin position="355"/>
        <end position="370"/>
    </location>
</feature>
<evidence type="ECO:0000313" key="3">
    <source>
        <dbReference type="EMBL" id="CAG7555907.1"/>
    </source>
</evidence>